<evidence type="ECO:0000256" key="4">
    <source>
        <dbReference type="ARBA" id="ARBA00022691"/>
    </source>
</evidence>
<gene>
    <name evidence="9" type="ORF">B5V02_21665</name>
</gene>
<comment type="caution">
    <text evidence="9">The sequence shown here is derived from an EMBL/GenBank/DDBJ whole genome shotgun (WGS) entry which is preliminary data.</text>
</comment>
<sequence length="212" mass="23330">MRVIPVTHSDYADFPDLIASMHRLRYRVFRDRLNWDVSVSGDMEIDAYDTLEPTYIMAVDDSNSVVGCARLLPTTGPTMLANTFPALLGSNPHPRSDRIFESSRFCVDTSAADSVASTGLRDATFSLLAGILEWGLAKGQEAVVTVTDVRFERILRRAGWPLERFAPPMQIDNTRALAGYLPISESALMNVREMGQLKGSVLTGRIIPPVAA</sequence>
<dbReference type="InterPro" id="IPR016181">
    <property type="entry name" value="Acyl_CoA_acyltransferase"/>
</dbReference>
<dbReference type="PROSITE" id="PS00949">
    <property type="entry name" value="AUTOINDUCER_SYNTH_1"/>
    <property type="match status" value="1"/>
</dbReference>
<dbReference type="EC" id="2.3.1.184" evidence="1 8"/>
<dbReference type="PANTHER" id="PTHR39322">
    <property type="entry name" value="ACYL-HOMOSERINE-LACTONE SYNTHASE"/>
    <property type="match status" value="1"/>
</dbReference>
<keyword evidence="3 8" id="KW-0808">Transferase</keyword>
<keyword evidence="10" id="KW-1185">Reference proteome</keyword>
<dbReference type="InterPro" id="IPR018311">
    <property type="entry name" value="Autoind_synth_CS"/>
</dbReference>
<name>A0A2W7CIU3_9HYPH</name>
<dbReference type="Gene3D" id="3.40.630.30">
    <property type="match status" value="1"/>
</dbReference>
<dbReference type="PRINTS" id="PR01549">
    <property type="entry name" value="AUTOINDCRSYN"/>
</dbReference>
<keyword evidence="2 7" id="KW-0673">Quorum sensing</keyword>
<dbReference type="GO" id="GO:0061579">
    <property type="term" value="F:N-acyl homoserine lactone synthase activity"/>
    <property type="evidence" value="ECO:0007669"/>
    <property type="project" value="UniProtKB-UniRule"/>
</dbReference>
<evidence type="ECO:0000256" key="3">
    <source>
        <dbReference type="ARBA" id="ARBA00022679"/>
    </source>
</evidence>
<dbReference type="SUPFAM" id="SSF55729">
    <property type="entry name" value="Acyl-CoA N-acyltransferases (Nat)"/>
    <property type="match status" value="1"/>
</dbReference>
<dbReference type="GO" id="GO:0007165">
    <property type="term" value="P:signal transduction"/>
    <property type="evidence" value="ECO:0007669"/>
    <property type="project" value="TreeGrafter"/>
</dbReference>
<dbReference type="Pfam" id="PF00765">
    <property type="entry name" value="Autoind_synth"/>
    <property type="match status" value="1"/>
</dbReference>
<organism evidence="9 10">
    <name type="scientific">Mesorhizobium kowhaii</name>
    <dbReference type="NCBI Taxonomy" id="1300272"/>
    <lineage>
        <taxon>Bacteria</taxon>
        <taxon>Pseudomonadati</taxon>
        <taxon>Pseudomonadota</taxon>
        <taxon>Alphaproteobacteria</taxon>
        <taxon>Hyphomicrobiales</taxon>
        <taxon>Phyllobacteriaceae</taxon>
        <taxon>Mesorhizobium</taxon>
    </lineage>
</organism>
<dbReference type="RefSeq" id="WP_111546197.1">
    <property type="nucleotide sequence ID" value="NZ_MZXV01000050.1"/>
</dbReference>
<dbReference type="Proteomes" id="UP000248616">
    <property type="component" value="Unassembled WGS sequence"/>
</dbReference>
<evidence type="ECO:0000256" key="6">
    <source>
        <dbReference type="ARBA" id="ARBA00048576"/>
    </source>
</evidence>
<comment type="catalytic activity">
    <reaction evidence="6 8">
        <text>a fatty acyl-[ACP] + S-adenosyl-L-methionine = an N-acyl-L-homoserine lactone + S-methyl-5'-thioadenosine + holo-[ACP] + H(+)</text>
        <dbReference type="Rhea" id="RHEA:10096"/>
        <dbReference type="Rhea" id="RHEA-COMP:9685"/>
        <dbReference type="Rhea" id="RHEA-COMP:14125"/>
        <dbReference type="ChEBI" id="CHEBI:15378"/>
        <dbReference type="ChEBI" id="CHEBI:17509"/>
        <dbReference type="ChEBI" id="CHEBI:55474"/>
        <dbReference type="ChEBI" id="CHEBI:59789"/>
        <dbReference type="ChEBI" id="CHEBI:64479"/>
        <dbReference type="ChEBI" id="CHEBI:138651"/>
        <dbReference type="EC" id="2.3.1.184"/>
    </reaction>
</comment>
<keyword evidence="5 7" id="KW-0071">Autoinducer synthesis</keyword>
<protein>
    <recommendedName>
        <fullName evidence="1 8">Acyl-homoserine-lactone synthase</fullName>
        <ecNumber evidence="1 8">2.3.1.184</ecNumber>
    </recommendedName>
    <alternativeName>
        <fullName evidence="8">Autoinducer synthesis protein</fullName>
    </alternativeName>
</protein>
<dbReference type="PANTHER" id="PTHR39322:SF1">
    <property type="entry name" value="ISOVALERYL-HOMOSERINE LACTONE SYNTHASE"/>
    <property type="match status" value="1"/>
</dbReference>
<keyword evidence="4 8" id="KW-0949">S-adenosyl-L-methionine</keyword>
<dbReference type="PROSITE" id="PS51187">
    <property type="entry name" value="AUTOINDUCER_SYNTH_2"/>
    <property type="match status" value="1"/>
</dbReference>
<evidence type="ECO:0000313" key="9">
    <source>
        <dbReference type="EMBL" id="PZV36393.1"/>
    </source>
</evidence>
<evidence type="ECO:0000256" key="7">
    <source>
        <dbReference type="PROSITE-ProRule" id="PRU00533"/>
    </source>
</evidence>
<dbReference type="GO" id="GO:0009372">
    <property type="term" value="P:quorum sensing"/>
    <property type="evidence" value="ECO:0007669"/>
    <property type="project" value="UniProtKB-UniRule"/>
</dbReference>
<evidence type="ECO:0000256" key="5">
    <source>
        <dbReference type="ARBA" id="ARBA00022929"/>
    </source>
</evidence>
<reference evidence="10" key="1">
    <citation type="submission" date="2017-03" db="EMBL/GenBank/DDBJ databases">
        <authorList>
            <person name="Safronova V.I."/>
            <person name="Sazanova A.L."/>
            <person name="Chirak E.R."/>
        </authorList>
    </citation>
    <scope>NUCLEOTIDE SEQUENCE [LARGE SCALE GENOMIC DNA]</scope>
    <source>
        <strain evidence="10">Ach-343</strain>
    </source>
</reference>
<evidence type="ECO:0000256" key="2">
    <source>
        <dbReference type="ARBA" id="ARBA00022654"/>
    </source>
</evidence>
<evidence type="ECO:0000256" key="8">
    <source>
        <dbReference type="RuleBase" id="RU361135"/>
    </source>
</evidence>
<dbReference type="OrthoDB" id="6169313at2"/>
<dbReference type="AlphaFoldDB" id="A0A2W7CIU3"/>
<accession>A0A2W7CIU3</accession>
<dbReference type="EMBL" id="MZXV01000050">
    <property type="protein sequence ID" value="PZV36393.1"/>
    <property type="molecule type" value="Genomic_DNA"/>
</dbReference>
<comment type="similarity">
    <text evidence="7 8">Belongs to the autoinducer synthase family.</text>
</comment>
<proteinExistence type="inferred from homology"/>
<evidence type="ECO:0000313" key="10">
    <source>
        <dbReference type="Proteomes" id="UP000248616"/>
    </source>
</evidence>
<dbReference type="InterPro" id="IPR001690">
    <property type="entry name" value="Autoind_synthase"/>
</dbReference>
<evidence type="ECO:0000256" key="1">
    <source>
        <dbReference type="ARBA" id="ARBA00012340"/>
    </source>
</evidence>